<evidence type="ECO:0000259" key="3">
    <source>
        <dbReference type="PROSITE" id="PS51388"/>
    </source>
</evidence>
<dbReference type="Pfam" id="PF00350">
    <property type="entry name" value="Dynamin_N"/>
    <property type="match status" value="1"/>
</dbReference>
<dbReference type="GO" id="GO:0005874">
    <property type="term" value="C:microtubule"/>
    <property type="evidence" value="ECO:0007669"/>
    <property type="project" value="TreeGrafter"/>
</dbReference>
<gene>
    <name evidence="4" type="ORF">NLI96_g4541</name>
</gene>
<dbReference type="GO" id="GO:0003924">
    <property type="term" value="F:GTPase activity"/>
    <property type="evidence" value="ECO:0007669"/>
    <property type="project" value="InterPro"/>
</dbReference>
<dbReference type="InterPro" id="IPR027417">
    <property type="entry name" value="P-loop_NTPase"/>
</dbReference>
<name>A0AAD5V6D9_9APHY</name>
<accession>A0AAD5V6D9</accession>
<dbReference type="PANTHER" id="PTHR11566:SF21">
    <property type="entry name" value="DYNAMIN RELATED PROTEIN 1, ISOFORM A"/>
    <property type="match status" value="1"/>
</dbReference>
<dbReference type="GO" id="GO:0005737">
    <property type="term" value="C:cytoplasm"/>
    <property type="evidence" value="ECO:0007669"/>
    <property type="project" value="TreeGrafter"/>
</dbReference>
<evidence type="ECO:0000313" key="5">
    <source>
        <dbReference type="Proteomes" id="UP001212997"/>
    </source>
</evidence>
<sequence>MLGQDQVQNDSNPASAVGIATSEYANLTRRLIGLITKLRALGAQTDFDLPRIAVIGNQSAGKSSLVEAISGVRRLTLNIVFSSNPRATPFMVIDNGSTSKRDLHKILLRMETDDNGRPLLVKKEVPFGLPILERSHLEEMIRRAQLAILNPSVSAENFLDFDTGTLAPGELPLGSTRQLSFSSNVVCLDLSGPDLTDLSFIDLPGLISNVALGEDRGNIEAVRRMVREHIQGQTLILLTITMRGTYGEHDAWLRVLEGTSKHNLQLGYFVTKQPSPKELEEGVTFEEARRREHEFFAHEAPWRDQSHLEPRMGTKNLTRALSNLLARVINDGLPQLRLQSKQAFQEVNEALIKLPPPPSENPAAELLRLVTGFSGDVDRLIAGSQSFEDLIRLCRPAYTRFKNDIRATAPDFRPFKNEHDPLIDPLSNMDQRVKVIIEDDDEENDVPAARPMYLSDVRQHIKSSITRELPFNVPFRAKVTLIENFFEEWHIFCDACFESVHLSASEQLAKLVRKHFGQMVATGLYDHVSSIVEAEIERAREKAKERIKWMLALEYPPFTLNDHYFSSYREKYLTKYRKARRPELFSMDMMKTALAALANVGFSGVKEDDLYKLNEWNSYEQELIVMAETSAYFHVSYKVSSHLETHCWKLATHFERSQRIIDNIPRIINHDFLGTISQEIQGALIKGLSLGTERGTERASMYLSEGEEVRVRRKELASKKQRLEGVLNALYQFGM</sequence>
<dbReference type="InterPro" id="IPR001401">
    <property type="entry name" value="Dynamin_GTPase"/>
</dbReference>
<dbReference type="Pfam" id="PF01031">
    <property type="entry name" value="Dynamin_M"/>
    <property type="match status" value="1"/>
</dbReference>
<dbReference type="Gene3D" id="1.20.120.1240">
    <property type="entry name" value="Dynamin, middle domain"/>
    <property type="match status" value="1"/>
</dbReference>
<dbReference type="PANTHER" id="PTHR11566">
    <property type="entry name" value="DYNAMIN"/>
    <property type="match status" value="1"/>
</dbReference>
<dbReference type="Proteomes" id="UP001212997">
    <property type="component" value="Unassembled WGS sequence"/>
</dbReference>
<dbReference type="PRINTS" id="PR00195">
    <property type="entry name" value="DYNAMIN"/>
</dbReference>
<dbReference type="SUPFAM" id="SSF52540">
    <property type="entry name" value="P-loop containing nucleoside triphosphate hydrolases"/>
    <property type="match status" value="1"/>
</dbReference>
<keyword evidence="1" id="KW-0547">Nucleotide-binding</keyword>
<dbReference type="GO" id="GO:0005886">
    <property type="term" value="C:plasma membrane"/>
    <property type="evidence" value="ECO:0007669"/>
    <property type="project" value="TreeGrafter"/>
</dbReference>
<organism evidence="4 5">
    <name type="scientific">Meripilus lineatus</name>
    <dbReference type="NCBI Taxonomy" id="2056292"/>
    <lineage>
        <taxon>Eukaryota</taxon>
        <taxon>Fungi</taxon>
        <taxon>Dikarya</taxon>
        <taxon>Basidiomycota</taxon>
        <taxon>Agaricomycotina</taxon>
        <taxon>Agaricomycetes</taxon>
        <taxon>Polyporales</taxon>
        <taxon>Meripilaceae</taxon>
        <taxon>Meripilus</taxon>
    </lineage>
</organism>
<dbReference type="SMART" id="SM00053">
    <property type="entry name" value="DYNc"/>
    <property type="match status" value="1"/>
</dbReference>
<dbReference type="EMBL" id="JANAWD010000134">
    <property type="protein sequence ID" value="KAJ3486023.1"/>
    <property type="molecule type" value="Genomic_DNA"/>
</dbReference>
<reference evidence="4" key="1">
    <citation type="submission" date="2022-07" db="EMBL/GenBank/DDBJ databases">
        <title>Genome Sequence of Physisporinus lineatus.</title>
        <authorList>
            <person name="Buettner E."/>
        </authorList>
    </citation>
    <scope>NUCLEOTIDE SEQUENCE</scope>
    <source>
        <strain evidence="4">VT162</strain>
    </source>
</reference>
<evidence type="ECO:0000256" key="1">
    <source>
        <dbReference type="ARBA" id="ARBA00022741"/>
    </source>
</evidence>
<evidence type="ECO:0000313" key="4">
    <source>
        <dbReference type="EMBL" id="KAJ3486023.1"/>
    </source>
</evidence>
<dbReference type="InterPro" id="IPR020850">
    <property type="entry name" value="GED_dom"/>
</dbReference>
<dbReference type="Gene3D" id="3.40.50.300">
    <property type="entry name" value="P-loop containing nucleotide triphosphate hydrolases"/>
    <property type="match status" value="2"/>
</dbReference>
<dbReference type="InterPro" id="IPR045063">
    <property type="entry name" value="Dynamin_N"/>
</dbReference>
<feature type="domain" description="GED" evidence="3">
    <location>
        <begin position="622"/>
        <end position="735"/>
    </location>
</feature>
<dbReference type="InterPro" id="IPR022812">
    <property type="entry name" value="Dynamin"/>
</dbReference>
<proteinExistence type="predicted"/>
<dbReference type="InterPro" id="IPR000375">
    <property type="entry name" value="Dynamin_stalk"/>
</dbReference>
<comment type="caution">
    <text evidence="4">The sequence shown here is derived from an EMBL/GenBank/DDBJ whole genome shotgun (WGS) entry which is preliminary data.</text>
</comment>
<dbReference type="GO" id="GO:0031623">
    <property type="term" value="P:receptor internalization"/>
    <property type="evidence" value="ECO:0007669"/>
    <property type="project" value="TreeGrafter"/>
</dbReference>
<protein>
    <recommendedName>
        <fullName evidence="3">GED domain-containing protein</fullName>
    </recommendedName>
</protein>
<keyword evidence="5" id="KW-1185">Reference proteome</keyword>
<dbReference type="PROSITE" id="PS51388">
    <property type="entry name" value="GED"/>
    <property type="match status" value="1"/>
</dbReference>
<dbReference type="AlphaFoldDB" id="A0AAD5V6D9"/>
<evidence type="ECO:0000256" key="2">
    <source>
        <dbReference type="ARBA" id="ARBA00023134"/>
    </source>
</evidence>
<dbReference type="GO" id="GO:0005525">
    <property type="term" value="F:GTP binding"/>
    <property type="evidence" value="ECO:0007669"/>
    <property type="project" value="InterPro"/>
</dbReference>
<dbReference type="GO" id="GO:0008017">
    <property type="term" value="F:microtubule binding"/>
    <property type="evidence" value="ECO:0007669"/>
    <property type="project" value="TreeGrafter"/>
</dbReference>
<keyword evidence="2" id="KW-0342">GTP-binding</keyword>